<gene>
    <name evidence="6" type="ORF">EDD36DRAFT_495634</name>
</gene>
<feature type="compositionally biased region" description="Basic residues" evidence="5">
    <location>
        <begin position="207"/>
        <end position="225"/>
    </location>
</feature>
<proteinExistence type="inferred from homology"/>
<feature type="compositionally biased region" description="Basic and acidic residues" evidence="5">
    <location>
        <begin position="113"/>
        <end position="126"/>
    </location>
</feature>
<dbReference type="PANTHER" id="PTHR14577:SF0">
    <property type="entry name" value="NUCLEOLAR PROTEIN 12"/>
    <property type="match status" value="1"/>
</dbReference>
<evidence type="ECO:0000313" key="7">
    <source>
        <dbReference type="Proteomes" id="UP001203852"/>
    </source>
</evidence>
<dbReference type="AlphaFoldDB" id="A0AAN6DYM2"/>
<dbReference type="GO" id="GO:0005730">
    <property type="term" value="C:nucleolus"/>
    <property type="evidence" value="ECO:0007669"/>
    <property type="project" value="UniProtKB-SubCell"/>
</dbReference>
<keyword evidence="3" id="KW-0175">Coiled coil</keyword>
<comment type="subcellular location">
    <subcellularLocation>
        <location evidence="1">Nucleus</location>
        <location evidence="1">Nucleolus</location>
    </subcellularLocation>
</comment>
<comment type="caution">
    <text evidence="6">The sequence shown here is derived from an EMBL/GenBank/DDBJ whole genome shotgun (WGS) entry which is preliminary data.</text>
</comment>
<keyword evidence="7" id="KW-1185">Reference proteome</keyword>
<dbReference type="Proteomes" id="UP001203852">
    <property type="component" value="Unassembled WGS sequence"/>
</dbReference>
<dbReference type="InterPro" id="IPR019186">
    <property type="entry name" value="Nucleolar_protein_12"/>
</dbReference>
<evidence type="ECO:0000313" key="6">
    <source>
        <dbReference type="EMBL" id="KAI1614626.1"/>
    </source>
</evidence>
<evidence type="ECO:0000256" key="5">
    <source>
        <dbReference type="SAM" id="MobiDB-lite"/>
    </source>
</evidence>
<dbReference type="EMBL" id="MU404353">
    <property type="protein sequence ID" value="KAI1614626.1"/>
    <property type="molecule type" value="Genomic_DNA"/>
</dbReference>
<dbReference type="Pfam" id="PF09805">
    <property type="entry name" value="Nop25"/>
    <property type="match status" value="1"/>
</dbReference>
<organism evidence="6 7">
    <name type="scientific">Exophiala viscosa</name>
    <dbReference type="NCBI Taxonomy" id="2486360"/>
    <lineage>
        <taxon>Eukaryota</taxon>
        <taxon>Fungi</taxon>
        <taxon>Dikarya</taxon>
        <taxon>Ascomycota</taxon>
        <taxon>Pezizomycotina</taxon>
        <taxon>Eurotiomycetes</taxon>
        <taxon>Chaetothyriomycetidae</taxon>
        <taxon>Chaetothyriales</taxon>
        <taxon>Herpotrichiellaceae</taxon>
        <taxon>Exophiala</taxon>
    </lineage>
</organism>
<name>A0AAN6DYM2_9EURO</name>
<reference evidence="6" key="1">
    <citation type="journal article" date="2022" name="bioRxiv">
        <title>Deciphering the potential niche of two novel black yeast fungi from a biological soil crust based on their genomes, phenotypes, and melanin regulation.</title>
        <authorList>
            <consortium name="DOE Joint Genome Institute"/>
            <person name="Carr E.C."/>
            <person name="Barton Q."/>
            <person name="Grambo S."/>
            <person name="Sullivan M."/>
            <person name="Renfro C.M."/>
            <person name="Kuo A."/>
            <person name="Pangilinan J."/>
            <person name="Lipzen A."/>
            <person name="Keymanesh K."/>
            <person name="Savage E."/>
            <person name="Barry K."/>
            <person name="Grigoriev I.V."/>
            <person name="Riekhof W.R."/>
            <person name="Harris S.S."/>
        </authorList>
    </citation>
    <scope>NUCLEOTIDE SEQUENCE</scope>
    <source>
        <strain evidence="6">JF 03-4F</strain>
    </source>
</reference>
<feature type="region of interest" description="Disordered" evidence="5">
    <location>
        <begin position="79"/>
        <end position="225"/>
    </location>
</feature>
<evidence type="ECO:0000256" key="2">
    <source>
        <dbReference type="ARBA" id="ARBA00007175"/>
    </source>
</evidence>
<dbReference type="GO" id="GO:0019843">
    <property type="term" value="F:rRNA binding"/>
    <property type="evidence" value="ECO:0007669"/>
    <property type="project" value="TreeGrafter"/>
</dbReference>
<feature type="compositionally biased region" description="Basic and acidic residues" evidence="5">
    <location>
        <begin position="196"/>
        <end position="206"/>
    </location>
</feature>
<feature type="compositionally biased region" description="Basic and acidic residues" evidence="5">
    <location>
        <begin position="135"/>
        <end position="187"/>
    </location>
</feature>
<evidence type="ECO:0000256" key="4">
    <source>
        <dbReference type="ARBA" id="ARBA00023242"/>
    </source>
</evidence>
<comment type="similarity">
    <text evidence="2">Belongs to the RRP17 family.</text>
</comment>
<sequence length="225" mass="26643">MPPPTKRRRTEPTVVEEITFDPSARQEYLTGFHKRKLQRAKHAQAAAEKTMREERLAARRKLREQRKADLERHVQEVNALLKPLTALDSSEEEDQHSRPEEDWSGLSDPEPEPVDHEAEYIDEDKYTTVTVEAMDVSREGLYKAEQDDSEEKDQSKEAEDSKQQDPPPEEKKKRPWAKDKPKDGTDKPRRKRKRNFRYENKTERKMSRSKQKARNHKQARERKSE</sequence>
<evidence type="ECO:0000256" key="1">
    <source>
        <dbReference type="ARBA" id="ARBA00004604"/>
    </source>
</evidence>
<evidence type="ECO:0000256" key="3">
    <source>
        <dbReference type="ARBA" id="ARBA00023054"/>
    </source>
</evidence>
<accession>A0AAN6DYM2</accession>
<protein>
    <submittedName>
        <fullName evidence="6">Nucleolar protein 12-domain-containing protein</fullName>
    </submittedName>
</protein>
<keyword evidence="4" id="KW-0539">Nucleus</keyword>
<dbReference type="PANTHER" id="PTHR14577">
    <property type="entry name" value="NUCLEOLAR PROTEIN 12"/>
    <property type="match status" value="1"/>
</dbReference>